<accession>A0A147GQW5</accession>
<evidence type="ECO:0000259" key="5">
    <source>
        <dbReference type="PROSITE" id="PS50931"/>
    </source>
</evidence>
<dbReference type="AlphaFoldDB" id="A0A147GQW5"/>
<dbReference type="FunFam" id="1.10.10.10:FF:000001">
    <property type="entry name" value="LysR family transcriptional regulator"/>
    <property type="match status" value="1"/>
</dbReference>
<evidence type="ECO:0000313" key="7">
    <source>
        <dbReference type="Proteomes" id="UP000072741"/>
    </source>
</evidence>
<dbReference type="Proteomes" id="UP000072741">
    <property type="component" value="Unassembled WGS sequence"/>
</dbReference>
<evidence type="ECO:0000256" key="2">
    <source>
        <dbReference type="ARBA" id="ARBA00023015"/>
    </source>
</evidence>
<dbReference type="InterPro" id="IPR036388">
    <property type="entry name" value="WH-like_DNA-bd_sf"/>
</dbReference>
<evidence type="ECO:0000256" key="1">
    <source>
        <dbReference type="ARBA" id="ARBA00009437"/>
    </source>
</evidence>
<dbReference type="InterPro" id="IPR036390">
    <property type="entry name" value="WH_DNA-bd_sf"/>
</dbReference>
<dbReference type="InterPro" id="IPR005119">
    <property type="entry name" value="LysR_subst-bd"/>
</dbReference>
<dbReference type="SUPFAM" id="SSF53850">
    <property type="entry name" value="Periplasmic binding protein-like II"/>
    <property type="match status" value="1"/>
</dbReference>
<dbReference type="PROSITE" id="PS50931">
    <property type="entry name" value="HTH_LYSR"/>
    <property type="match status" value="1"/>
</dbReference>
<keyword evidence="3" id="KW-0238">DNA-binding</keyword>
<comment type="caution">
    <text evidence="6">The sequence shown here is derived from an EMBL/GenBank/DDBJ whole genome shotgun (WGS) entry which is preliminary data.</text>
</comment>
<keyword evidence="7" id="KW-1185">Reference proteome</keyword>
<reference evidence="6 7" key="1">
    <citation type="journal article" date="2016" name="Front. Microbiol.">
        <title>Genomic Resource of Rice Seed Associated Bacteria.</title>
        <authorList>
            <person name="Midha S."/>
            <person name="Bansal K."/>
            <person name="Sharma S."/>
            <person name="Kumar N."/>
            <person name="Patil P.P."/>
            <person name="Chaudhry V."/>
            <person name="Patil P.B."/>
        </authorList>
    </citation>
    <scope>NUCLEOTIDE SEQUENCE [LARGE SCALE GENOMIC DNA]</scope>
    <source>
        <strain evidence="6 7">NS331</strain>
    </source>
</reference>
<dbReference type="GO" id="GO:0003700">
    <property type="term" value="F:DNA-binding transcription factor activity"/>
    <property type="evidence" value="ECO:0007669"/>
    <property type="project" value="InterPro"/>
</dbReference>
<dbReference type="OrthoDB" id="9110639at2"/>
<dbReference type="RefSeq" id="WP_058642973.1">
    <property type="nucleotide sequence ID" value="NZ_LDSL01000101.1"/>
</dbReference>
<dbReference type="PANTHER" id="PTHR30537">
    <property type="entry name" value="HTH-TYPE TRANSCRIPTIONAL REGULATOR"/>
    <property type="match status" value="1"/>
</dbReference>
<dbReference type="Gene3D" id="3.40.190.290">
    <property type="match status" value="1"/>
</dbReference>
<dbReference type="GO" id="GO:0003677">
    <property type="term" value="F:DNA binding"/>
    <property type="evidence" value="ECO:0007669"/>
    <property type="project" value="UniProtKB-KW"/>
</dbReference>
<dbReference type="PATRIC" id="fig|433924.3.peg.92"/>
<dbReference type="SUPFAM" id="SSF46785">
    <property type="entry name" value="Winged helix' DNA-binding domain"/>
    <property type="match status" value="1"/>
</dbReference>
<sequence>MESIGVQSLPSLIAFARVAAQGSYVGAARTLSVSPSAVSKIVQRLEARLQLRLFTRTTRSLTLTPEGRELYERVQRLLHELQHIEQFAAARLAEPAGVLKVAASLPVGTHIIGPLLPALREQYPQLRIDLRLSDRLIDLVEEGIDVAVRVGDPKDSTLVGRRLAPNRLCTYAAPAYLARHGTPRSPDDLAAHTLVNFRYQSSGYPLRWLFQQGSQRWDFVPDAAIVADMSDAVLAVLVAGGGIGTLATYIAAEAVARGELVPVLADYACDNTVLTAVWPRSRQNNPGVKVFVQAVVERLGEAGTTAPPAATGAG</sequence>
<evidence type="ECO:0000256" key="4">
    <source>
        <dbReference type="ARBA" id="ARBA00023163"/>
    </source>
</evidence>
<dbReference type="CDD" id="cd08422">
    <property type="entry name" value="PBP2_CrgA_like"/>
    <property type="match status" value="1"/>
</dbReference>
<dbReference type="InterPro" id="IPR058163">
    <property type="entry name" value="LysR-type_TF_proteobact-type"/>
</dbReference>
<dbReference type="Gene3D" id="1.10.10.10">
    <property type="entry name" value="Winged helix-like DNA-binding domain superfamily/Winged helix DNA-binding domain"/>
    <property type="match status" value="1"/>
</dbReference>
<feature type="domain" description="HTH lysR-type" evidence="5">
    <location>
        <begin position="7"/>
        <end position="64"/>
    </location>
</feature>
<evidence type="ECO:0000313" key="6">
    <source>
        <dbReference type="EMBL" id="KTT18610.1"/>
    </source>
</evidence>
<dbReference type="InterPro" id="IPR000847">
    <property type="entry name" value="LysR_HTH_N"/>
</dbReference>
<keyword evidence="4" id="KW-0804">Transcription</keyword>
<organism evidence="6 7">
    <name type="scientific">Pseudacidovorax intermedius</name>
    <dbReference type="NCBI Taxonomy" id="433924"/>
    <lineage>
        <taxon>Bacteria</taxon>
        <taxon>Pseudomonadati</taxon>
        <taxon>Pseudomonadota</taxon>
        <taxon>Betaproteobacteria</taxon>
        <taxon>Burkholderiales</taxon>
        <taxon>Comamonadaceae</taxon>
        <taxon>Pseudacidovorax</taxon>
    </lineage>
</organism>
<dbReference type="Pfam" id="PF03466">
    <property type="entry name" value="LysR_substrate"/>
    <property type="match status" value="1"/>
</dbReference>
<evidence type="ECO:0000256" key="3">
    <source>
        <dbReference type="ARBA" id="ARBA00023125"/>
    </source>
</evidence>
<dbReference type="EMBL" id="LDSL01000101">
    <property type="protein sequence ID" value="KTT18610.1"/>
    <property type="molecule type" value="Genomic_DNA"/>
</dbReference>
<proteinExistence type="inferred from homology"/>
<dbReference type="Pfam" id="PF00126">
    <property type="entry name" value="HTH_1"/>
    <property type="match status" value="1"/>
</dbReference>
<dbReference type="PANTHER" id="PTHR30537:SF5">
    <property type="entry name" value="HTH-TYPE TRANSCRIPTIONAL ACTIVATOR TTDR-RELATED"/>
    <property type="match status" value="1"/>
</dbReference>
<name>A0A147GQW5_9BURK</name>
<keyword evidence="2" id="KW-0805">Transcription regulation</keyword>
<protein>
    <submittedName>
        <fullName evidence="6">LysR family transcriptional regulator</fullName>
    </submittedName>
</protein>
<comment type="similarity">
    <text evidence="1">Belongs to the LysR transcriptional regulatory family.</text>
</comment>
<gene>
    <name evidence="6" type="ORF">NS331_16055</name>
</gene>